<dbReference type="InterPro" id="IPR036291">
    <property type="entry name" value="NAD(P)-bd_dom_sf"/>
</dbReference>
<dbReference type="AlphaFoldDB" id="A0A543JQ11"/>
<sequence length="143" mass="14725">MWTAHDENSGRDRWRDRYRQGGRAELVKRGAGGRGRAAEQRGRQRGPRGLAPGGPADDGRVVTLGSIAARRGSGSDGAAKAAVEAWAADLALAPGGRGTTVNVVPPGVTEETGSFGGTLSEERRRKLVGDPADGRAGTPADVA</sequence>
<evidence type="ECO:0000313" key="2">
    <source>
        <dbReference type="EMBL" id="TQM84919.1"/>
    </source>
</evidence>
<organism evidence="2 3">
    <name type="scientific">Saccharothrix saharensis</name>
    <dbReference type="NCBI Taxonomy" id="571190"/>
    <lineage>
        <taxon>Bacteria</taxon>
        <taxon>Bacillati</taxon>
        <taxon>Actinomycetota</taxon>
        <taxon>Actinomycetes</taxon>
        <taxon>Pseudonocardiales</taxon>
        <taxon>Pseudonocardiaceae</taxon>
        <taxon>Saccharothrix</taxon>
    </lineage>
</organism>
<gene>
    <name evidence="2" type="ORF">FHX81_7384</name>
</gene>
<evidence type="ECO:0000313" key="3">
    <source>
        <dbReference type="Proteomes" id="UP000316628"/>
    </source>
</evidence>
<feature type="region of interest" description="Disordered" evidence="1">
    <location>
        <begin position="96"/>
        <end position="143"/>
    </location>
</feature>
<dbReference type="Pfam" id="PF13561">
    <property type="entry name" value="adh_short_C2"/>
    <property type="match status" value="1"/>
</dbReference>
<dbReference type="Gene3D" id="3.40.50.720">
    <property type="entry name" value="NAD(P)-binding Rossmann-like Domain"/>
    <property type="match status" value="1"/>
</dbReference>
<dbReference type="InterPro" id="IPR002347">
    <property type="entry name" value="SDR_fam"/>
</dbReference>
<reference evidence="2 3" key="1">
    <citation type="submission" date="2019-06" db="EMBL/GenBank/DDBJ databases">
        <title>Sequencing the genomes of 1000 actinobacteria strains.</title>
        <authorList>
            <person name="Klenk H.-P."/>
        </authorList>
    </citation>
    <scope>NUCLEOTIDE SEQUENCE [LARGE SCALE GENOMIC DNA]</scope>
    <source>
        <strain evidence="2 3">DSM 45456</strain>
    </source>
</reference>
<accession>A0A543JQ11</accession>
<protein>
    <submittedName>
        <fullName evidence="2">Enoyl-ACP reductase-like protein</fullName>
    </submittedName>
</protein>
<dbReference type="PRINTS" id="PR00081">
    <property type="entry name" value="GDHRDH"/>
</dbReference>
<dbReference type="Proteomes" id="UP000316628">
    <property type="component" value="Unassembled WGS sequence"/>
</dbReference>
<keyword evidence="3" id="KW-1185">Reference proteome</keyword>
<feature type="region of interest" description="Disordered" evidence="1">
    <location>
        <begin position="1"/>
        <end position="60"/>
    </location>
</feature>
<comment type="caution">
    <text evidence="2">The sequence shown here is derived from an EMBL/GenBank/DDBJ whole genome shotgun (WGS) entry which is preliminary data.</text>
</comment>
<evidence type="ECO:0000256" key="1">
    <source>
        <dbReference type="SAM" id="MobiDB-lite"/>
    </source>
</evidence>
<dbReference type="SUPFAM" id="SSF51735">
    <property type="entry name" value="NAD(P)-binding Rossmann-fold domains"/>
    <property type="match status" value="1"/>
</dbReference>
<feature type="compositionally biased region" description="Low complexity" evidence="1">
    <location>
        <begin position="96"/>
        <end position="112"/>
    </location>
</feature>
<feature type="compositionally biased region" description="Basic and acidic residues" evidence="1">
    <location>
        <begin position="1"/>
        <end position="19"/>
    </location>
</feature>
<name>A0A543JQ11_9PSEU</name>
<proteinExistence type="predicted"/>
<dbReference type="EMBL" id="VFPP01000001">
    <property type="protein sequence ID" value="TQM84919.1"/>
    <property type="molecule type" value="Genomic_DNA"/>
</dbReference>